<evidence type="ECO:0000256" key="9">
    <source>
        <dbReference type="ARBA" id="ARBA00049486"/>
    </source>
</evidence>
<evidence type="ECO:0000256" key="1">
    <source>
        <dbReference type="ARBA" id="ARBA00004876"/>
    </source>
</evidence>
<keyword evidence="6 10" id="KW-0808">Transferase</keyword>
<dbReference type="AlphaFoldDB" id="A0A369LPM5"/>
<evidence type="ECO:0000256" key="3">
    <source>
        <dbReference type="ARBA" id="ARBA00013266"/>
    </source>
</evidence>
<proteinExistence type="inferred from homology"/>
<dbReference type="GO" id="GO:0005737">
    <property type="term" value="C:cytoplasm"/>
    <property type="evidence" value="ECO:0007669"/>
    <property type="project" value="InterPro"/>
</dbReference>
<dbReference type="NCBIfam" id="TIGR01172">
    <property type="entry name" value="cysE"/>
    <property type="match status" value="1"/>
</dbReference>
<keyword evidence="8" id="KW-0012">Acyltransferase</keyword>
<evidence type="ECO:0000256" key="7">
    <source>
        <dbReference type="ARBA" id="ARBA00023192"/>
    </source>
</evidence>
<comment type="caution">
    <text evidence="10">The sequence shown here is derived from an EMBL/GenBank/DDBJ whole genome shotgun (WGS) entry which is preliminary data.</text>
</comment>
<comment type="pathway">
    <text evidence="1">Amino-acid biosynthesis; L-cysteine biosynthesis; L-cysteine from L-serine: step 1/2.</text>
</comment>
<sequence>MNIFKTIAEDVNNVKRLDPAAQSKFIIWLTYPGLHARWSHVVEHWLWNHGLKSLARISSQFTRFMTGVEIHPAAKIGRRFFIDHAMGVIIGETCEIGDDVTLYQGVTLGGTGKESGKRHPTLGNNVMVGVNAAVLGSITIHDNSKVGGGAVVVEDVPENCTVVGVPARVVVRNGKLVQQEEKNAAARRECLPDPTTADVVELQARVARLETLLAAQAQGKTIGGPAKTTPGIASDSE</sequence>
<dbReference type="Proteomes" id="UP000253975">
    <property type="component" value="Unassembled WGS sequence"/>
</dbReference>
<dbReference type="InterPro" id="IPR042122">
    <property type="entry name" value="Ser_AcTrfase_N_sf"/>
</dbReference>
<dbReference type="Gene3D" id="1.10.3130.10">
    <property type="entry name" value="serine acetyltransferase, domain 1"/>
    <property type="match status" value="1"/>
</dbReference>
<gene>
    <name evidence="10" type="primary">cysE</name>
    <name evidence="10" type="ORF">C1881_00785</name>
</gene>
<dbReference type="FunFam" id="2.160.10.10:FF:000007">
    <property type="entry name" value="Serine acetyltransferase"/>
    <property type="match status" value="1"/>
</dbReference>
<keyword evidence="5" id="KW-0028">Amino-acid biosynthesis</keyword>
<protein>
    <recommendedName>
        <fullName evidence="4">Serine acetyltransferase</fullName>
        <ecNumber evidence="3">2.3.1.30</ecNumber>
    </recommendedName>
</protein>
<dbReference type="NCBIfam" id="NF041874">
    <property type="entry name" value="EPS_EpsC"/>
    <property type="match status" value="1"/>
</dbReference>
<dbReference type="InterPro" id="IPR005881">
    <property type="entry name" value="Ser_O-AcTrfase"/>
</dbReference>
<reference evidence="10 11" key="1">
    <citation type="journal article" date="2018" name="Elife">
        <title>Discovery and characterization of a prevalent human gut bacterial enzyme sufficient for the inactivation of a family of plant toxins.</title>
        <authorList>
            <person name="Koppel N."/>
            <person name="Bisanz J.E."/>
            <person name="Pandelia M.E."/>
            <person name="Turnbaugh P.J."/>
            <person name="Balskus E.P."/>
        </authorList>
    </citation>
    <scope>NUCLEOTIDE SEQUENCE [LARGE SCALE GENOMIC DNA]</scope>
    <source>
        <strain evidence="10 11">OB21 GAM31</strain>
    </source>
</reference>
<evidence type="ECO:0000256" key="5">
    <source>
        <dbReference type="ARBA" id="ARBA00022605"/>
    </source>
</evidence>
<dbReference type="InterPro" id="IPR011004">
    <property type="entry name" value="Trimer_LpxA-like_sf"/>
</dbReference>
<evidence type="ECO:0000256" key="8">
    <source>
        <dbReference type="ARBA" id="ARBA00023315"/>
    </source>
</evidence>
<evidence type="ECO:0000313" key="10">
    <source>
        <dbReference type="EMBL" id="RDB61092.1"/>
    </source>
</evidence>
<comment type="catalytic activity">
    <reaction evidence="9">
        <text>L-serine + acetyl-CoA = O-acetyl-L-serine + CoA</text>
        <dbReference type="Rhea" id="RHEA:24560"/>
        <dbReference type="ChEBI" id="CHEBI:33384"/>
        <dbReference type="ChEBI" id="CHEBI:57287"/>
        <dbReference type="ChEBI" id="CHEBI:57288"/>
        <dbReference type="ChEBI" id="CHEBI:58340"/>
        <dbReference type="EC" id="2.3.1.30"/>
    </reaction>
</comment>
<dbReference type="InterPro" id="IPR045304">
    <property type="entry name" value="LbH_SAT"/>
</dbReference>
<dbReference type="CDD" id="cd03354">
    <property type="entry name" value="LbH_SAT"/>
    <property type="match status" value="1"/>
</dbReference>
<dbReference type="PANTHER" id="PTHR42811">
    <property type="entry name" value="SERINE ACETYLTRANSFERASE"/>
    <property type="match status" value="1"/>
</dbReference>
<organism evidence="10 11">
    <name type="scientific">Slackia isoflavoniconvertens</name>
    <dbReference type="NCBI Taxonomy" id="572010"/>
    <lineage>
        <taxon>Bacteria</taxon>
        <taxon>Bacillati</taxon>
        <taxon>Actinomycetota</taxon>
        <taxon>Coriobacteriia</taxon>
        <taxon>Eggerthellales</taxon>
        <taxon>Eggerthellaceae</taxon>
        <taxon>Slackia</taxon>
    </lineage>
</organism>
<dbReference type="EC" id="2.3.1.30" evidence="3"/>
<evidence type="ECO:0000256" key="6">
    <source>
        <dbReference type="ARBA" id="ARBA00022679"/>
    </source>
</evidence>
<keyword evidence="7" id="KW-0198">Cysteine biosynthesis</keyword>
<name>A0A369LPM5_9ACTN</name>
<evidence type="ECO:0000313" key="11">
    <source>
        <dbReference type="Proteomes" id="UP000253975"/>
    </source>
</evidence>
<evidence type="ECO:0000256" key="4">
    <source>
        <dbReference type="ARBA" id="ARBA00018522"/>
    </source>
</evidence>
<comment type="similarity">
    <text evidence="2">Belongs to the transferase hexapeptide repeat family.</text>
</comment>
<dbReference type="InterPro" id="IPR053376">
    <property type="entry name" value="Serine_acetyltransferase"/>
</dbReference>
<dbReference type="GO" id="GO:0006535">
    <property type="term" value="P:cysteine biosynthetic process from serine"/>
    <property type="evidence" value="ECO:0007669"/>
    <property type="project" value="InterPro"/>
</dbReference>
<dbReference type="Gene3D" id="2.160.10.10">
    <property type="entry name" value="Hexapeptide repeat proteins"/>
    <property type="match status" value="1"/>
</dbReference>
<evidence type="ECO:0000256" key="2">
    <source>
        <dbReference type="ARBA" id="ARBA00007274"/>
    </source>
</evidence>
<dbReference type="SUPFAM" id="SSF51161">
    <property type="entry name" value="Trimeric LpxA-like enzymes"/>
    <property type="match status" value="1"/>
</dbReference>
<dbReference type="EMBL" id="PPTO01000001">
    <property type="protein sequence ID" value="RDB61092.1"/>
    <property type="molecule type" value="Genomic_DNA"/>
</dbReference>
<dbReference type="RefSeq" id="WP_114614637.1">
    <property type="nucleotide sequence ID" value="NZ_PPTO01000001.1"/>
</dbReference>
<accession>A0A369LPM5</accession>
<dbReference type="GO" id="GO:0009001">
    <property type="term" value="F:serine O-acetyltransferase activity"/>
    <property type="evidence" value="ECO:0007669"/>
    <property type="project" value="UniProtKB-EC"/>
</dbReference>